<dbReference type="SUPFAM" id="SSF55681">
    <property type="entry name" value="Class II aaRS and biotin synthetases"/>
    <property type="match status" value="1"/>
</dbReference>
<dbReference type="CDD" id="cd00861">
    <property type="entry name" value="ProRS_anticodon_short"/>
    <property type="match status" value="1"/>
</dbReference>
<dbReference type="InterPro" id="IPR004500">
    <property type="entry name" value="Pro-tRNA-synth_IIa_bac-type"/>
</dbReference>
<dbReference type="InterPro" id="IPR007214">
    <property type="entry name" value="YbaK/aa-tRNA-synth-assoc-dom"/>
</dbReference>
<comment type="domain">
    <text evidence="10">Consists of three domains: the N-terminal catalytic domain, the editing domain and the C-terminal anticodon-binding domain.</text>
</comment>
<dbReference type="GO" id="GO:0002161">
    <property type="term" value="F:aminoacyl-tRNA deacylase activity"/>
    <property type="evidence" value="ECO:0007669"/>
    <property type="project" value="InterPro"/>
</dbReference>
<dbReference type="OrthoDB" id="9809052at2"/>
<evidence type="ECO:0000256" key="4">
    <source>
        <dbReference type="ARBA" id="ARBA00022598"/>
    </source>
</evidence>
<evidence type="ECO:0000313" key="13">
    <source>
        <dbReference type="Proteomes" id="UP000050482"/>
    </source>
</evidence>
<evidence type="ECO:0000256" key="3">
    <source>
        <dbReference type="ARBA" id="ARBA00022490"/>
    </source>
</evidence>
<evidence type="ECO:0000256" key="8">
    <source>
        <dbReference type="ARBA" id="ARBA00023146"/>
    </source>
</evidence>
<name>A0A0P9CLC0_9BACL</name>
<evidence type="ECO:0000256" key="10">
    <source>
        <dbReference type="HAMAP-Rule" id="MF_01569"/>
    </source>
</evidence>
<dbReference type="Pfam" id="PF00587">
    <property type="entry name" value="tRNA-synt_2b"/>
    <property type="match status" value="1"/>
</dbReference>
<dbReference type="SUPFAM" id="SSF52954">
    <property type="entry name" value="Class II aaRS ABD-related"/>
    <property type="match status" value="1"/>
</dbReference>
<dbReference type="SUPFAM" id="SSF55826">
    <property type="entry name" value="YbaK/ProRS associated domain"/>
    <property type="match status" value="1"/>
</dbReference>
<keyword evidence="4 10" id="KW-0436">Ligase</keyword>
<accession>A0A0P9CLC0</accession>
<dbReference type="InterPro" id="IPR002314">
    <property type="entry name" value="aa-tRNA-synt_IIb"/>
</dbReference>
<comment type="subcellular location">
    <subcellularLocation>
        <location evidence="1 10">Cytoplasm</location>
    </subcellularLocation>
</comment>
<dbReference type="InterPro" id="IPR023717">
    <property type="entry name" value="Pro-tRNA-Synthase_IIa_type1"/>
</dbReference>
<dbReference type="Gene3D" id="3.30.930.10">
    <property type="entry name" value="Bira Bifunctional Protein, Domain 2"/>
    <property type="match status" value="2"/>
</dbReference>
<keyword evidence="13" id="KW-1185">Reference proteome</keyword>
<dbReference type="EMBL" id="LJCO01000103">
    <property type="protein sequence ID" value="KPV39823.1"/>
    <property type="molecule type" value="Genomic_DNA"/>
</dbReference>
<dbReference type="NCBIfam" id="NF006625">
    <property type="entry name" value="PRK09194.1"/>
    <property type="match status" value="1"/>
</dbReference>
<dbReference type="FunFam" id="3.30.930.10:FF:000066">
    <property type="entry name" value="Proline--tRNA ligase"/>
    <property type="match status" value="1"/>
</dbReference>
<dbReference type="STRING" id="471514.AN477_22290"/>
<dbReference type="GO" id="GO:0006433">
    <property type="term" value="P:prolyl-tRNA aminoacylation"/>
    <property type="evidence" value="ECO:0007669"/>
    <property type="project" value="UniProtKB-UniRule"/>
</dbReference>
<dbReference type="HAMAP" id="MF_01569">
    <property type="entry name" value="Pro_tRNA_synth_type1"/>
    <property type="match status" value="1"/>
</dbReference>
<organism evidence="12 13">
    <name type="scientific">Alicyclobacillus ferrooxydans</name>
    <dbReference type="NCBI Taxonomy" id="471514"/>
    <lineage>
        <taxon>Bacteria</taxon>
        <taxon>Bacillati</taxon>
        <taxon>Bacillota</taxon>
        <taxon>Bacilli</taxon>
        <taxon>Bacillales</taxon>
        <taxon>Alicyclobacillaceae</taxon>
        <taxon>Alicyclobacillus</taxon>
    </lineage>
</organism>
<keyword evidence="6 10" id="KW-0067">ATP-binding</keyword>
<gene>
    <name evidence="10" type="primary">proS</name>
    <name evidence="12" type="ORF">AN477_22290</name>
</gene>
<dbReference type="GO" id="GO:0140096">
    <property type="term" value="F:catalytic activity, acting on a protein"/>
    <property type="evidence" value="ECO:0007669"/>
    <property type="project" value="UniProtKB-ARBA"/>
</dbReference>
<dbReference type="GO" id="GO:0004827">
    <property type="term" value="F:proline-tRNA ligase activity"/>
    <property type="evidence" value="ECO:0007669"/>
    <property type="project" value="UniProtKB-UniRule"/>
</dbReference>
<keyword evidence="5 10" id="KW-0547">Nucleotide-binding</keyword>
<reference evidence="12 13" key="1">
    <citation type="submission" date="2015-09" db="EMBL/GenBank/DDBJ databases">
        <title>Draft genome sequence of Alicyclobacillus ferrooxydans DSM 22381.</title>
        <authorList>
            <person name="Hemp J."/>
        </authorList>
    </citation>
    <scope>NUCLEOTIDE SEQUENCE [LARGE SCALE GENOMIC DNA]</scope>
    <source>
        <strain evidence="12 13">TC-34</strain>
    </source>
</reference>
<dbReference type="Proteomes" id="UP000050482">
    <property type="component" value="Unassembled WGS sequence"/>
</dbReference>
<dbReference type="PANTHER" id="PTHR42753">
    <property type="entry name" value="MITOCHONDRIAL RIBOSOME PROTEIN L39/PROLYL-TRNA LIGASE FAMILY MEMBER"/>
    <property type="match status" value="1"/>
</dbReference>
<dbReference type="InterPro" id="IPR004154">
    <property type="entry name" value="Anticodon-bd"/>
</dbReference>
<dbReference type="AlphaFoldDB" id="A0A0P9CLC0"/>
<dbReference type="PROSITE" id="PS50862">
    <property type="entry name" value="AA_TRNA_LIGASE_II"/>
    <property type="match status" value="1"/>
</dbReference>
<dbReference type="InterPro" id="IPR044140">
    <property type="entry name" value="ProRS_anticodon_short"/>
</dbReference>
<comment type="caution">
    <text evidence="12">The sequence shown here is derived from an EMBL/GenBank/DDBJ whole genome shotgun (WGS) entry which is preliminary data.</text>
</comment>
<dbReference type="PATRIC" id="fig|471514.4.peg.1270"/>
<evidence type="ECO:0000256" key="5">
    <source>
        <dbReference type="ARBA" id="ARBA00022741"/>
    </source>
</evidence>
<dbReference type="InterPro" id="IPR036754">
    <property type="entry name" value="YbaK/aa-tRNA-synt-asso_dom_sf"/>
</dbReference>
<dbReference type="InterPro" id="IPR050062">
    <property type="entry name" value="Pro-tRNA_synthetase"/>
</dbReference>
<comment type="function">
    <text evidence="10">Catalyzes the attachment of proline to tRNA(Pro) in a two-step reaction: proline is first activated by ATP to form Pro-AMP and then transferred to the acceptor end of tRNA(Pro). As ProRS can inadvertently accommodate and process non-cognate amino acids such as alanine and cysteine, to avoid such errors it has two additional distinct editing activities against alanine. One activity is designated as 'pretransfer' editing and involves the tRNA(Pro)-independent hydrolysis of activated Ala-AMP. The other activity is designated 'posttransfer' editing and involves deacylation of mischarged Ala-tRNA(Pro). The misacylated Cys-tRNA(Pro) is not edited by ProRS.</text>
</comment>
<feature type="domain" description="Aminoacyl-transfer RNA synthetases class-II family profile" evidence="11">
    <location>
        <begin position="38"/>
        <end position="463"/>
    </location>
</feature>
<proteinExistence type="inferred from homology"/>
<dbReference type="FunFam" id="3.40.50.800:FF:000011">
    <property type="entry name" value="Proline--tRNA ligase"/>
    <property type="match status" value="1"/>
</dbReference>
<evidence type="ECO:0000259" key="11">
    <source>
        <dbReference type="PROSITE" id="PS50862"/>
    </source>
</evidence>
<keyword evidence="3 10" id="KW-0963">Cytoplasm</keyword>
<dbReference type="Pfam" id="PF04073">
    <property type="entry name" value="tRNA_edit"/>
    <property type="match status" value="1"/>
</dbReference>
<dbReference type="GO" id="GO:0005829">
    <property type="term" value="C:cytosol"/>
    <property type="evidence" value="ECO:0007669"/>
    <property type="project" value="TreeGrafter"/>
</dbReference>
<dbReference type="Gene3D" id="3.90.960.10">
    <property type="entry name" value="YbaK/aminoacyl-tRNA synthetase-associated domain"/>
    <property type="match status" value="1"/>
</dbReference>
<evidence type="ECO:0000256" key="6">
    <source>
        <dbReference type="ARBA" id="ARBA00022840"/>
    </source>
</evidence>
<comment type="subunit">
    <text evidence="2 10">Homodimer.</text>
</comment>
<sequence length="564" mass="61739">MRQTRLFLNTMRENPADAEIASHQLMVRAGLVRQLTAGVYTFLPLGYRVLKKIEAIVESEMDAIGAQEVLLPAMQPEELWVESGRSETYGPDMFRLADRHQRKVVLGPTHEEVVTNLIDNEVSSYRQLPITLYQIQTKFRDEVRPRGGLLRVREFRMKDAYSFHTSPESLDETYRDMHDAYCRIFERLGIGYRAVEADSGAIGGSGGSHEFMVLSEAGEDTVAGCTSCDYSANLEKAVAVPLPAGDASATPAPLVVPTPGTKTIEELCRLLDVPASRIIKVVVYFADGQAVGVCLRGDHEVNEAKLKAVLGADHLRLATADEVLSAAGKRVGFVGPDAPIRMLFDRDIQSVSDGVAAMAGEDEHKIHVVPGRDFDLSETVDIRNVVDGDACPRCQSPLAFYNGIEVGHIFKLGTRYTDAFDTTYLDANGAAHRIIMGCYGLGTSRVLAAIVEQSHDEKGIIWPSAVAPFQVHIVLVSVKDEAQVKAAESLYHRLYAAGVEVLLDDRDERPGVKFNDADLMGVPVRVTIGNKIKEGQVELKDRKTGDVQVLSAEEAFATVLGMVK</sequence>
<comment type="similarity">
    <text evidence="10">Belongs to the class-II aminoacyl-tRNA synthetase family. ProS type 1 subfamily.</text>
</comment>
<protein>
    <recommendedName>
        <fullName evidence="10">Proline--tRNA ligase</fullName>
        <ecNumber evidence="10">6.1.1.15</ecNumber>
    </recommendedName>
    <alternativeName>
        <fullName evidence="10">Prolyl-tRNA synthetase</fullName>
        <shortName evidence="10">ProRS</shortName>
    </alternativeName>
</protein>
<keyword evidence="8 10" id="KW-0030">Aminoacyl-tRNA synthetase</keyword>
<dbReference type="GO" id="GO:0005524">
    <property type="term" value="F:ATP binding"/>
    <property type="evidence" value="ECO:0007669"/>
    <property type="project" value="UniProtKB-UniRule"/>
</dbReference>
<evidence type="ECO:0000256" key="2">
    <source>
        <dbReference type="ARBA" id="ARBA00011738"/>
    </source>
</evidence>
<evidence type="ECO:0000313" key="12">
    <source>
        <dbReference type="EMBL" id="KPV39823.1"/>
    </source>
</evidence>
<dbReference type="InterPro" id="IPR033730">
    <property type="entry name" value="ProRS_core_prok"/>
</dbReference>
<dbReference type="InterPro" id="IPR006195">
    <property type="entry name" value="aa-tRNA-synth_II"/>
</dbReference>
<evidence type="ECO:0000256" key="9">
    <source>
        <dbReference type="ARBA" id="ARBA00047671"/>
    </source>
</evidence>
<evidence type="ECO:0000256" key="1">
    <source>
        <dbReference type="ARBA" id="ARBA00004496"/>
    </source>
</evidence>
<dbReference type="RefSeq" id="WP_054971390.1">
    <property type="nucleotide sequence ID" value="NZ_LJCO01000103.1"/>
</dbReference>
<dbReference type="EC" id="6.1.1.15" evidence="10"/>
<evidence type="ECO:0000256" key="7">
    <source>
        <dbReference type="ARBA" id="ARBA00022917"/>
    </source>
</evidence>
<dbReference type="InterPro" id="IPR036621">
    <property type="entry name" value="Anticodon-bd_dom_sf"/>
</dbReference>
<dbReference type="Pfam" id="PF03129">
    <property type="entry name" value="HGTP_anticodon"/>
    <property type="match status" value="1"/>
</dbReference>
<dbReference type="InterPro" id="IPR002316">
    <property type="entry name" value="Pro-tRNA-ligase_IIa"/>
</dbReference>
<dbReference type="CDD" id="cd04334">
    <property type="entry name" value="ProRS-INS"/>
    <property type="match status" value="1"/>
</dbReference>
<comment type="catalytic activity">
    <reaction evidence="9 10">
        <text>tRNA(Pro) + L-proline + ATP = L-prolyl-tRNA(Pro) + AMP + diphosphate</text>
        <dbReference type="Rhea" id="RHEA:14305"/>
        <dbReference type="Rhea" id="RHEA-COMP:9700"/>
        <dbReference type="Rhea" id="RHEA-COMP:9702"/>
        <dbReference type="ChEBI" id="CHEBI:30616"/>
        <dbReference type="ChEBI" id="CHEBI:33019"/>
        <dbReference type="ChEBI" id="CHEBI:60039"/>
        <dbReference type="ChEBI" id="CHEBI:78442"/>
        <dbReference type="ChEBI" id="CHEBI:78532"/>
        <dbReference type="ChEBI" id="CHEBI:456215"/>
        <dbReference type="EC" id="6.1.1.15"/>
    </reaction>
</comment>
<dbReference type="GO" id="GO:0016740">
    <property type="term" value="F:transferase activity"/>
    <property type="evidence" value="ECO:0007669"/>
    <property type="project" value="UniProtKB-ARBA"/>
</dbReference>
<dbReference type="CDD" id="cd00779">
    <property type="entry name" value="ProRS_core_prok"/>
    <property type="match status" value="1"/>
</dbReference>
<dbReference type="PRINTS" id="PR01046">
    <property type="entry name" value="TRNASYNTHPRO"/>
</dbReference>
<dbReference type="NCBIfam" id="TIGR00409">
    <property type="entry name" value="proS_fam_II"/>
    <property type="match status" value="1"/>
</dbReference>
<dbReference type="Gene3D" id="3.40.50.800">
    <property type="entry name" value="Anticodon-binding domain"/>
    <property type="match status" value="1"/>
</dbReference>
<dbReference type="InterPro" id="IPR045864">
    <property type="entry name" value="aa-tRNA-synth_II/BPL/LPL"/>
</dbReference>
<dbReference type="PANTHER" id="PTHR42753:SF2">
    <property type="entry name" value="PROLINE--TRNA LIGASE"/>
    <property type="match status" value="1"/>
</dbReference>
<keyword evidence="7 10" id="KW-0648">Protein biosynthesis</keyword>